<name>A0A4R5W4L2_9BURK</name>
<organism evidence="3 4">
    <name type="scientific">Sapientia aquatica</name>
    <dbReference type="NCBI Taxonomy" id="1549640"/>
    <lineage>
        <taxon>Bacteria</taxon>
        <taxon>Pseudomonadati</taxon>
        <taxon>Pseudomonadota</taxon>
        <taxon>Betaproteobacteria</taxon>
        <taxon>Burkholderiales</taxon>
        <taxon>Oxalobacteraceae</taxon>
        <taxon>Sapientia</taxon>
    </lineage>
</organism>
<dbReference type="InterPro" id="IPR019886">
    <property type="entry name" value="Na_symporter_ssu"/>
</dbReference>
<keyword evidence="1" id="KW-1133">Transmembrane helix</keyword>
<dbReference type="Proteomes" id="UP000294829">
    <property type="component" value="Unassembled WGS sequence"/>
</dbReference>
<keyword evidence="1" id="KW-0812">Transmembrane</keyword>
<dbReference type="Pfam" id="PF13937">
    <property type="entry name" value="DUF4212"/>
    <property type="match status" value="1"/>
</dbReference>
<sequence>MMQPTNPIWRKTRLFTLFLCLLWGIPTFSVIYFARELNQWTVLGWPISFYMAAQGLTLLYVLIVALYAWRMNRLEKNK</sequence>
<keyword evidence="1" id="KW-0472">Membrane</keyword>
<dbReference type="AlphaFoldDB" id="A0A4R5W4L2"/>
<proteinExistence type="predicted"/>
<keyword evidence="4" id="KW-1185">Reference proteome</keyword>
<feature type="transmembrane region" description="Helical" evidence="1">
    <location>
        <begin position="45"/>
        <end position="69"/>
    </location>
</feature>
<comment type="caution">
    <text evidence="3">The sequence shown here is derived from an EMBL/GenBank/DDBJ whole genome shotgun (WGS) entry which is preliminary data.</text>
</comment>
<dbReference type="OrthoDB" id="9797746at2"/>
<evidence type="ECO:0000259" key="2">
    <source>
        <dbReference type="Pfam" id="PF13937"/>
    </source>
</evidence>
<protein>
    <submittedName>
        <fullName evidence="3">DUF4212 domain-containing protein</fullName>
    </submittedName>
</protein>
<reference evidence="3 4" key="1">
    <citation type="submission" date="2019-03" db="EMBL/GenBank/DDBJ databases">
        <title>Sapientia aquatica gen. nov., sp. nov., isolated from a crater lake.</title>
        <authorList>
            <person name="Felfoldi T."/>
            <person name="Szabo A."/>
            <person name="Toth E."/>
            <person name="Schumann P."/>
            <person name="Keki Z."/>
            <person name="Marialigeti K."/>
            <person name="Mathe I."/>
        </authorList>
    </citation>
    <scope>NUCLEOTIDE SEQUENCE [LARGE SCALE GENOMIC DNA]</scope>
    <source>
        <strain evidence="3 4">SA-152</strain>
    </source>
</reference>
<gene>
    <name evidence="3" type="ORF">E2I14_00280</name>
</gene>
<evidence type="ECO:0000256" key="1">
    <source>
        <dbReference type="SAM" id="Phobius"/>
    </source>
</evidence>
<evidence type="ECO:0000313" key="4">
    <source>
        <dbReference type="Proteomes" id="UP000294829"/>
    </source>
</evidence>
<dbReference type="EMBL" id="SMYL01000001">
    <property type="protein sequence ID" value="TDK68031.1"/>
    <property type="molecule type" value="Genomic_DNA"/>
</dbReference>
<evidence type="ECO:0000313" key="3">
    <source>
        <dbReference type="EMBL" id="TDK68031.1"/>
    </source>
</evidence>
<dbReference type="NCBIfam" id="TIGR03647">
    <property type="entry name" value="Na_symport_sm"/>
    <property type="match status" value="1"/>
</dbReference>
<dbReference type="RefSeq" id="WP_133324295.1">
    <property type="nucleotide sequence ID" value="NZ_SMYL01000001.1"/>
</dbReference>
<feature type="domain" description="Sodium symporter small subunit" evidence="2">
    <location>
        <begin position="7"/>
        <end position="76"/>
    </location>
</feature>
<accession>A0A4R5W4L2</accession>